<gene>
    <name evidence="2" type="ORF">ACH5RR_006053</name>
</gene>
<feature type="non-terminal residue" evidence="2">
    <location>
        <position position="70"/>
    </location>
</feature>
<dbReference type="AlphaFoldDB" id="A0ABD3AMW9"/>
<evidence type="ECO:0000313" key="2">
    <source>
        <dbReference type="EMBL" id="KAL3532532.1"/>
    </source>
</evidence>
<keyword evidence="3" id="KW-1185">Reference proteome</keyword>
<name>A0ABD3AMW9_9GENT</name>
<sequence length="70" mass="7912">MLYIAPVEKVGLTANLLHEQIKATNPTSDKDHLHCDYCGKPRHTKKTCWKLHGRPGRDRGGKHVKLNKGL</sequence>
<evidence type="ECO:0008006" key="4">
    <source>
        <dbReference type="Google" id="ProtNLM"/>
    </source>
</evidence>
<feature type="region of interest" description="Disordered" evidence="1">
    <location>
        <begin position="49"/>
        <end position="70"/>
    </location>
</feature>
<dbReference type="Proteomes" id="UP001630127">
    <property type="component" value="Unassembled WGS sequence"/>
</dbReference>
<organism evidence="2 3">
    <name type="scientific">Cinchona calisaya</name>
    <dbReference type="NCBI Taxonomy" id="153742"/>
    <lineage>
        <taxon>Eukaryota</taxon>
        <taxon>Viridiplantae</taxon>
        <taxon>Streptophyta</taxon>
        <taxon>Embryophyta</taxon>
        <taxon>Tracheophyta</taxon>
        <taxon>Spermatophyta</taxon>
        <taxon>Magnoliopsida</taxon>
        <taxon>eudicotyledons</taxon>
        <taxon>Gunneridae</taxon>
        <taxon>Pentapetalae</taxon>
        <taxon>asterids</taxon>
        <taxon>lamiids</taxon>
        <taxon>Gentianales</taxon>
        <taxon>Rubiaceae</taxon>
        <taxon>Cinchonoideae</taxon>
        <taxon>Cinchoneae</taxon>
        <taxon>Cinchona</taxon>
    </lineage>
</organism>
<dbReference type="EMBL" id="JBJUIK010000003">
    <property type="protein sequence ID" value="KAL3532532.1"/>
    <property type="molecule type" value="Genomic_DNA"/>
</dbReference>
<comment type="caution">
    <text evidence="2">The sequence shown here is derived from an EMBL/GenBank/DDBJ whole genome shotgun (WGS) entry which is preliminary data.</text>
</comment>
<reference evidence="2 3" key="1">
    <citation type="submission" date="2024-11" db="EMBL/GenBank/DDBJ databases">
        <title>A near-complete genome assembly of Cinchona calisaya.</title>
        <authorList>
            <person name="Lian D.C."/>
            <person name="Zhao X.W."/>
            <person name="Wei L."/>
        </authorList>
    </citation>
    <scope>NUCLEOTIDE SEQUENCE [LARGE SCALE GENOMIC DNA]</scope>
    <source>
        <tissue evidence="2">Nenye</tissue>
    </source>
</reference>
<evidence type="ECO:0000313" key="3">
    <source>
        <dbReference type="Proteomes" id="UP001630127"/>
    </source>
</evidence>
<protein>
    <recommendedName>
        <fullName evidence="4">CCHC-type domain-containing protein</fullName>
    </recommendedName>
</protein>
<evidence type="ECO:0000256" key="1">
    <source>
        <dbReference type="SAM" id="MobiDB-lite"/>
    </source>
</evidence>
<accession>A0ABD3AMW9</accession>
<proteinExistence type="predicted"/>